<keyword evidence="1" id="KW-0862">Zinc</keyword>
<feature type="domain" description="CCHC-type" evidence="3">
    <location>
        <begin position="73"/>
        <end position="86"/>
    </location>
</feature>
<dbReference type="GO" id="GO:0008270">
    <property type="term" value="F:zinc ion binding"/>
    <property type="evidence" value="ECO:0007669"/>
    <property type="project" value="UniProtKB-KW"/>
</dbReference>
<keyword evidence="5" id="KW-1185">Reference proteome</keyword>
<comment type="caution">
    <text evidence="4">The sequence shown here is derived from an EMBL/GenBank/DDBJ whole genome shotgun (WGS) entry which is preliminary data.</text>
</comment>
<dbReference type="PANTHER" id="PTHR31286">
    <property type="entry name" value="GLYCINE-RICH CELL WALL STRUCTURAL PROTEIN 1.8-LIKE"/>
    <property type="match status" value="1"/>
</dbReference>
<dbReference type="InterPro" id="IPR001878">
    <property type="entry name" value="Znf_CCHC"/>
</dbReference>
<evidence type="ECO:0000259" key="3">
    <source>
        <dbReference type="PROSITE" id="PS50158"/>
    </source>
</evidence>
<accession>A0AAE0B457</accession>
<dbReference type="GO" id="GO:0003676">
    <property type="term" value="F:nucleic acid binding"/>
    <property type="evidence" value="ECO:0007669"/>
    <property type="project" value="InterPro"/>
</dbReference>
<proteinExistence type="predicted"/>
<dbReference type="EMBL" id="JANJYJ010000001">
    <property type="protein sequence ID" value="KAK3229487.1"/>
    <property type="molecule type" value="Genomic_DNA"/>
</dbReference>
<evidence type="ECO:0000313" key="5">
    <source>
        <dbReference type="Proteomes" id="UP001281410"/>
    </source>
</evidence>
<dbReference type="Proteomes" id="UP001281410">
    <property type="component" value="Unassembled WGS sequence"/>
</dbReference>
<evidence type="ECO:0000256" key="2">
    <source>
        <dbReference type="SAM" id="MobiDB-lite"/>
    </source>
</evidence>
<protein>
    <recommendedName>
        <fullName evidence="3">CCHC-type domain-containing protein</fullName>
    </recommendedName>
</protein>
<keyword evidence="1" id="KW-0479">Metal-binding</keyword>
<reference evidence="4" key="1">
    <citation type="journal article" date="2023" name="Plant J.">
        <title>Genome sequences and population genomics provide insights into the demographic history, inbreeding, and mutation load of two 'living fossil' tree species of Dipteronia.</title>
        <authorList>
            <person name="Feng Y."/>
            <person name="Comes H.P."/>
            <person name="Chen J."/>
            <person name="Zhu S."/>
            <person name="Lu R."/>
            <person name="Zhang X."/>
            <person name="Li P."/>
            <person name="Qiu J."/>
            <person name="Olsen K.M."/>
            <person name="Qiu Y."/>
        </authorList>
    </citation>
    <scope>NUCLEOTIDE SEQUENCE</scope>
    <source>
        <strain evidence="4">NBL</strain>
    </source>
</reference>
<gene>
    <name evidence="4" type="ORF">Dsin_001368</name>
</gene>
<keyword evidence="1" id="KW-0863">Zinc-finger</keyword>
<name>A0AAE0B457_9ROSI</name>
<feature type="region of interest" description="Disordered" evidence="2">
    <location>
        <begin position="109"/>
        <end position="133"/>
    </location>
</feature>
<dbReference type="Pfam" id="PF14392">
    <property type="entry name" value="zf-CCHC_4"/>
    <property type="match status" value="1"/>
</dbReference>
<dbReference type="PROSITE" id="PS50158">
    <property type="entry name" value="ZF_CCHC"/>
    <property type="match status" value="1"/>
</dbReference>
<dbReference type="InterPro" id="IPR025836">
    <property type="entry name" value="Zn_knuckle_CX2CX4HX4C"/>
</dbReference>
<evidence type="ECO:0000256" key="1">
    <source>
        <dbReference type="PROSITE-ProRule" id="PRU00047"/>
    </source>
</evidence>
<dbReference type="PANTHER" id="PTHR31286:SF167">
    <property type="entry name" value="OS09G0268800 PROTEIN"/>
    <property type="match status" value="1"/>
</dbReference>
<dbReference type="InterPro" id="IPR040256">
    <property type="entry name" value="At4g02000-like"/>
</dbReference>
<evidence type="ECO:0000313" key="4">
    <source>
        <dbReference type="EMBL" id="KAK3229487.1"/>
    </source>
</evidence>
<organism evidence="4 5">
    <name type="scientific">Dipteronia sinensis</name>
    <dbReference type="NCBI Taxonomy" id="43782"/>
    <lineage>
        <taxon>Eukaryota</taxon>
        <taxon>Viridiplantae</taxon>
        <taxon>Streptophyta</taxon>
        <taxon>Embryophyta</taxon>
        <taxon>Tracheophyta</taxon>
        <taxon>Spermatophyta</taxon>
        <taxon>Magnoliopsida</taxon>
        <taxon>eudicotyledons</taxon>
        <taxon>Gunneridae</taxon>
        <taxon>Pentapetalae</taxon>
        <taxon>rosids</taxon>
        <taxon>malvids</taxon>
        <taxon>Sapindales</taxon>
        <taxon>Sapindaceae</taxon>
        <taxon>Hippocastanoideae</taxon>
        <taxon>Acereae</taxon>
        <taxon>Dipteronia</taxon>
    </lineage>
</organism>
<dbReference type="AlphaFoldDB" id="A0AAE0B457"/>
<feature type="compositionally biased region" description="Basic and acidic residues" evidence="2">
    <location>
        <begin position="120"/>
        <end position="133"/>
    </location>
</feature>
<sequence>MCMNPSVAKLLAEMVGIVIELPMVTNKCWGEFMSVRVSVDITKPLNRGIIVWIEEFGVMFTVMIRYERLSNFCFGCGVIGHVLRECTTTHQELAWKSQPLKYRAWLRAEPTKQKQGSSSSKERGSGSRSKSDEIVNNNNWRANLEDVTSFYLRGTLQGCKGEMGEGLVPRVKFSVMF</sequence>